<evidence type="ECO:0000259" key="1">
    <source>
        <dbReference type="Pfam" id="PF00294"/>
    </source>
</evidence>
<dbReference type="Proteomes" id="UP000636505">
    <property type="component" value="Unassembled WGS sequence"/>
</dbReference>
<organism evidence="2 3">
    <name type="scientific">Vasconcelosia minhoensis LEGE 07310</name>
    <dbReference type="NCBI Taxonomy" id="915328"/>
    <lineage>
        <taxon>Bacteria</taxon>
        <taxon>Bacillati</taxon>
        <taxon>Cyanobacteriota</taxon>
        <taxon>Cyanophyceae</taxon>
        <taxon>Nodosilineales</taxon>
        <taxon>Cymatolegaceae</taxon>
        <taxon>Vasconcelosia</taxon>
        <taxon>Vasconcelosia minhoensis</taxon>
    </lineage>
</organism>
<evidence type="ECO:0000313" key="3">
    <source>
        <dbReference type="Proteomes" id="UP000636505"/>
    </source>
</evidence>
<dbReference type="PANTHER" id="PTHR42774:SF3">
    <property type="entry name" value="KETOHEXOKINASE"/>
    <property type="match status" value="1"/>
</dbReference>
<keyword evidence="2" id="KW-0418">Kinase</keyword>
<dbReference type="EMBL" id="JADEXG010000004">
    <property type="protein sequence ID" value="MBE9076245.1"/>
    <property type="molecule type" value="Genomic_DNA"/>
</dbReference>
<protein>
    <submittedName>
        <fullName evidence="2">Sugar kinase</fullName>
    </submittedName>
</protein>
<gene>
    <name evidence="2" type="ORF">IQ241_02855</name>
</gene>
<dbReference type="PANTHER" id="PTHR42774">
    <property type="entry name" value="PHOSPHOTRANSFERASE SYSTEM TRANSPORT PROTEIN"/>
    <property type="match status" value="1"/>
</dbReference>
<accession>A0A8J7AIX7</accession>
<keyword evidence="2" id="KW-0808">Transferase</keyword>
<keyword evidence="3" id="KW-1185">Reference proteome</keyword>
<evidence type="ECO:0000313" key="2">
    <source>
        <dbReference type="EMBL" id="MBE9076245.1"/>
    </source>
</evidence>
<reference evidence="2" key="1">
    <citation type="submission" date="2020-10" db="EMBL/GenBank/DDBJ databases">
        <authorList>
            <person name="Castelo-Branco R."/>
            <person name="Eusebio N."/>
            <person name="Adriana R."/>
            <person name="Vieira A."/>
            <person name="Brugerolle De Fraissinette N."/>
            <person name="Rezende De Castro R."/>
            <person name="Schneider M.P."/>
            <person name="Vasconcelos V."/>
            <person name="Leao P.N."/>
        </authorList>
    </citation>
    <scope>NUCLEOTIDE SEQUENCE</scope>
    <source>
        <strain evidence="2">LEGE 07310</strain>
    </source>
</reference>
<proteinExistence type="predicted"/>
<dbReference type="SUPFAM" id="SSF53613">
    <property type="entry name" value="Ribokinase-like"/>
    <property type="match status" value="1"/>
</dbReference>
<comment type="caution">
    <text evidence="2">The sequence shown here is derived from an EMBL/GenBank/DDBJ whole genome shotgun (WGS) entry which is preliminary data.</text>
</comment>
<sequence>MENQRGLFVGLITLDYLYQADHPPAANEKVVAVQSLIAAGGPVTNAAVAFSQLGNTVEVMGVLGQHPLAKLVWQDLQAQGVGIIDLQAHRRDAPPVSSIVVTAATGERAVISSNATDRQAQSEAIPSPSLDAADIVLIDGHQMSVSRAIAAQAKAQNIPVIIDAGSWKPGFEAVLPFAEVVIASANFQPPGCHSADDTFSYLRQMDISLIAMTFGSEPIQYQTTTEAGQLEVPAIYPVDTLGAGDIFHGAFCHFHPHLPFPAALAEASKIAAFSCQYWGTRAWIESYRQRRGG</sequence>
<name>A0A8J7AIX7_9CYAN</name>
<dbReference type="Pfam" id="PF00294">
    <property type="entry name" value="PfkB"/>
    <property type="match status" value="1"/>
</dbReference>
<dbReference type="InterPro" id="IPR029056">
    <property type="entry name" value="Ribokinase-like"/>
</dbReference>
<feature type="domain" description="Carbohydrate kinase PfkB" evidence="1">
    <location>
        <begin position="26"/>
        <end position="282"/>
    </location>
</feature>
<dbReference type="InterPro" id="IPR011611">
    <property type="entry name" value="PfkB_dom"/>
</dbReference>
<dbReference type="Gene3D" id="3.40.1190.20">
    <property type="match status" value="1"/>
</dbReference>
<dbReference type="AlphaFoldDB" id="A0A8J7AIX7"/>
<dbReference type="GO" id="GO:0016301">
    <property type="term" value="F:kinase activity"/>
    <property type="evidence" value="ECO:0007669"/>
    <property type="project" value="UniProtKB-KW"/>
</dbReference>
<dbReference type="InterPro" id="IPR052562">
    <property type="entry name" value="Ketohexokinase-related"/>
</dbReference>
<dbReference type="RefSeq" id="WP_193904906.1">
    <property type="nucleotide sequence ID" value="NZ_JADEXG010000004.1"/>
</dbReference>